<protein>
    <recommendedName>
        <fullName evidence="2">DUF4352 domain-containing protein</fullName>
    </recommendedName>
</protein>
<evidence type="ECO:0000313" key="4">
    <source>
        <dbReference type="Proteomes" id="UP000184245"/>
    </source>
</evidence>
<organism evidence="3 4">
    <name type="scientific">Lactonifactor longoviformis DSM 17459</name>
    <dbReference type="NCBI Taxonomy" id="1122155"/>
    <lineage>
        <taxon>Bacteria</taxon>
        <taxon>Bacillati</taxon>
        <taxon>Bacillota</taxon>
        <taxon>Clostridia</taxon>
        <taxon>Eubacteriales</taxon>
        <taxon>Clostridiaceae</taxon>
        <taxon>Lactonifactor</taxon>
    </lineage>
</organism>
<evidence type="ECO:0000259" key="2">
    <source>
        <dbReference type="Pfam" id="PF11611"/>
    </source>
</evidence>
<dbReference type="InterPro" id="IPR029050">
    <property type="entry name" value="Immunoprotect_excell_Ig-like"/>
</dbReference>
<dbReference type="Proteomes" id="UP000184245">
    <property type="component" value="Unassembled WGS sequence"/>
</dbReference>
<keyword evidence="4" id="KW-1185">Reference proteome</keyword>
<sequence>MSREKKKGSCLKTALIVIVVLAILGVIGTALGKKDDKVKDATAGKGDAKSEETKEKTEFAIGETAEQKGIQITLLSTTESSGNEFTTPDEGNVFLLCEFEITNNSEKDIAISSIASFEAYCDDYSINQDILGLQVSEAEGKNQLDGSVAAGKKMNGIIAYQVPAEWSTMEIKVSPDFWSSKDITFVFNK</sequence>
<dbReference type="RefSeq" id="WP_072848880.1">
    <property type="nucleotide sequence ID" value="NZ_FQVI01000002.1"/>
</dbReference>
<dbReference type="OrthoDB" id="1779544at2"/>
<dbReference type="STRING" id="1122155.SAMN02745158_00581"/>
<evidence type="ECO:0000313" key="3">
    <source>
        <dbReference type="EMBL" id="SHE47777.1"/>
    </source>
</evidence>
<evidence type="ECO:0000256" key="1">
    <source>
        <dbReference type="ARBA" id="ARBA00022729"/>
    </source>
</evidence>
<dbReference type="EMBL" id="FQVI01000002">
    <property type="protein sequence ID" value="SHE47777.1"/>
    <property type="molecule type" value="Genomic_DNA"/>
</dbReference>
<reference evidence="3 4" key="1">
    <citation type="submission" date="2016-11" db="EMBL/GenBank/DDBJ databases">
        <authorList>
            <person name="Jaros S."/>
            <person name="Januszkiewicz K."/>
            <person name="Wedrychowicz H."/>
        </authorList>
    </citation>
    <scope>NUCLEOTIDE SEQUENCE [LARGE SCALE GENOMIC DNA]</scope>
    <source>
        <strain evidence="3 4">DSM 17459</strain>
    </source>
</reference>
<dbReference type="Pfam" id="PF11611">
    <property type="entry name" value="DUF4352"/>
    <property type="match status" value="1"/>
</dbReference>
<keyword evidence="1" id="KW-0732">Signal</keyword>
<accession>A0A1M4TTZ5</accession>
<dbReference type="InterPro" id="IPR029051">
    <property type="entry name" value="DUF4352"/>
</dbReference>
<proteinExistence type="predicted"/>
<name>A0A1M4TTZ5_9CLOT</name>
<feature type="domain" description="DUF4352" evidence="2">
    <location>
        <begin position="60"/>
        <end position="183"/>
    </location>
</feature>
<dbReference type="Gene3D" id="2.60.40.1240">
    <property type="match status" value="1"/>
</dbReference>
<dbReference type="AlphaFoldDB" id="A0A1M4TTZ5"/>
<gene>
    <name evidence="3" type="ORF">SAMN02745158_00581</name>
</gene>